<dbReference type="GO" id="GO:0007200">
    <property type="term" value="P:phospholipase C-activating G protein-coupled receptor signaling pathway"/>
    <property type="evidence" value="ECO:0007669"/>
    <property type="project" value="TreeGrafter"/>
</dbReference>
<sequence length="413" mass="47000">MPVPAEGTSAVLIRNAGFIQTQLANSEQLLIQPRINFSEGWTQETGIFLTVMDLPDNFTDYYDEASRYYNDDYYVTTDESHWTKESAQDFTFITRILALLIFTVTCILGLLGNGLVISVITLKMKKSVNAIWFLNLAVADFLFNVFLPLNIAYTAMGYHWVFGKGMCKVNTFLLVLNMYTSVFLLTMISIDRCISVAFPVWSQNHRNPKIAWLLCALIWVLGFLLSSPALVFRDTAAHQDRVICFNNYSLSSLSAHHHLDEKRHKTVTILRFLAGFIVPMTVITVCYVIIIVRLKRNRLAKSKKPLRIIIAIIMTFFFCWCPYHVLNLMETQHHFLSKAVLENGIPIVTAIAVSNSCMNPVLYVFMGQDFKKFKVTVLSRLANALSEDTVHSTIARRSFTKPSSMTEKETILV</sequence>
<comment type="similarity">
    <text evidence="12">Belongs to the chemokine-like receptor (CMKLR) family.</text>
</comment>
<evidence type="ECO:0000256" key="12">
    <source>
        <dbReference type="ARBA" id="ARBA00025736"/>
    </source>
</evidence>
<feature type="transmembrane region" description="Helical" evidence="16">
    <location>
        <begin position="306"/>
        <end position="325"/>
    </location>
</feature>
<protein>
    <recommendedName>
        <fullName evidence="13">Chemerin-like receptor 1</fullName>
    </recommendedName>
    <alternativeName>
        <fullName evidence="14">Chemokine-like receptor 1</fullName>
    </alternativeName>
</protein>
<dbReference type="EMBL" id="OX395133">
    <property type="protein sequence ID" value="CAI5783136.1"/>
    <property type="molecule type" value="Genomic_DNA"/>
</dbReference>
<keyword evidence="4 15" id="KW-0812">Transmembrane</keyword>
<dbReference type="InterPro" id="IPR002258">
    <property type="entry name" value="CML1"/>
</dbReference>
<dbReference type="GO" id="GO:0006954">
    <property type="term" value="P:inflammatory response"/>
    <property type="evidence" value="ECO:0007669"/>
    <property type="project" value="TreeGrafter"/>
</dbReference>
<dbReference type="GO" id="GO:0004875">
    <property type="term" value="F:complement receptor activity"/>
    <property type="evidence" value="ECO:0007669"/>
    <property type="project" value="TreeGrafter"/>
</dbReference>
<dbReference type="Proteomes" id="UP001178461">
    <property type="component" value="Chromosome 8"/>
</dbReference>
<keyword evidence="7 16" id="KW-0472">Membrane</keyword>
<accession>A0AA35KT49</accession>
<keyword evidence="5 16" id="KW-1133">Transmembrane helix</keyword>
<keyword evidence="19" id="KW-1185">Reference proteome</keyword>
<evidence type="ECO:0000256" key="15">
    <source>
        <dbReference type="RuleBase" id="RU000688"/>
    </source>
</evidence>
<evidence type="ECO:0000256" key="6">
    <source>
        <dbReference type="ARBA" id="ARBA00023040"/>
    </source>
</evidence>
<dbReference type="FunFam" id="1.20.1070.10:FF:000034">
    <property type="entry name" value="G-protein coupled receptor 1"/>
    <property type="match status" value="1"/>
</dbReference>
<comment type="similarity">
    <text evidence="15">Belongs to the G-protein coupled receptor 1 family.</text>
</comment>
<keyword evidence="8" id="KW-1015">Disulfide bond</keyword>
<feature type="transmembrane region" description="Helical" evidence="16">
    <location>
        <begin position="269"/>
        <end position="294"/>
    </location>
</feature>
<keyword evidence="2" id="KW-1003">Cell membrane</keyword>
<evidence type="ECO:0000256" key="11">
    <source>
        <dbReference type="ARBA" id="ARBA00023224"/>
    </source>
</evidence>
<organism evidence="18 19">
    <name type="scientific">Podarcis lilfordi</name>
    <name type="common">Lilford's wall lizard</name>
    <dbReference type="NCBI Taxonomy" id="74358"/>
    <lineage>
        <taxon>Eukaryota</taxon>
        <taxon>Metazoa</taxon>
        <taxon>Chordata</taxon>
        <taxon>Craniata</taxon>
        <taxon>Vertebrata</taxon>
        <taxon>Euteleostomi</taxon>
        <taxon>Lepidosauria</taxon>
        <taxon>Squamata</taxon>
        <taxon>Bifurcata</taxon>
        <taxon>Unidentata</taxon>
        <taxon>Episquamata</taxon>
        <taxon>Laterata</taxon>
        <taxon>Lacertibaenia</taxon>
        <taxon>Lacertidae</taxon>
        <taxon>Podarcis</taxon>
    </lineage>
</organism>
<dbReference type="Gene3D" id="1.20.1070.10">
    <property type="entry name" value="Rhodopsin 7-helix transmembrane proteins"/>
    <property type="match status" value="1"/>
</dbReference>
<evidence type="ECO:0000256" key="13">
    <source>
        <dbReference type="ARBA" id="ARBA00026211"/>
    </source>
</evidence>
<dbReference type="GO" id="GO:0004930">
    <property type="term" value="F:G protein-coupled receptor activity"/>
    <property type="evidence" value="ECO:0007669"/>
    <property type="project" value="UniProtKB-KW"/>
</dbReference>
<dbReference type="SUPFAM" id="SSF81321">
    <property type="entry name" value="Family A G protein-coupled receptor-like"/>
    <property type="match status" value="1"/>
</dbReference>
<evidence type="ECO:0000256" key="2">
    <source>
        <dbReference type="ARBA" id="ARBA00022475"/>
    </source>
</evidence>
<feature type="transmembrane region" description="Helical" evidence="16">
    <location>
        <begin position="210"/>
        <end position="232"/>
    </location>
</feature>
<comment type="subcellular location">
    <subcellularLocation>
        <location evidence="1">Cell membrane</location>
        <topology evidence="1">Multi-pass membrane protein</topology>
    </subcellularLocation>
</comment>
<dbReference type="PRINTS" id="PR01126">
    <property type="entry name" value="DEZORPHANR"/>
</dbReference>
<keyword evidence="11 15" id="KW-0807">Transducer</keyword>
<gene>
    <name evidence="18" type="ORF">PODLI_1B005958</name>
</gene>
<dbReference type="InterPro" id="IPR000276">
    <property type="entry name" value="GPCR_Rhodpsn"/>
</dbReference>
<evidence type="ECO:0000256" key="7">
    <source>
        <dbReference type="ARBA" id="ARBA00023136"/>
    </source>
</evidence>
<dbReference type="PRINTS" id="PR00237">
    <property type="entry name" value="GPCRRHODOPSN"/>
</dbReference>
<proteinExistence type="inferred from homology"/>
<keyword evidence="6 15" id="KW-0297">G-protein coupled receptor</keyword>
<dbReference type="PANTHER" id="PTHR24225:SF49">
    <property type="entry name" value="CHEMERIN-LIKE RECEPTOR 1"/>
    <property type="match status" value="1"/>
</dbReference>
<evidence type="ECO:0000256" key="14">
    <source>
        <dbReference type="ARBA" id="ARBA00030532"/>
    </source>
</evidence>
<evidence type="ECO:0000256" key="10">
    <source>
        <dbReference type="ARBA" id="ARBA00023180"/>
    </source>
</evidence>
<keyword evidence="9 15" id="KW-0675">Receptor</keyword>
<feature type="transmembrane region" description="Helical" evidence="16">
    <location>
        <begin position="132"/>
        <end position="151"/>
    </location>
</feature>
<evidence type="ECO:0000256" key="5">
    <source>
        <dbReference type="ARBA" id="ARBA00022989"/>
    </source>
</evidence>
<keyword evidence="3" id="KW-0597">Phosphoprotein</keyword>
<dbReference type="GO" id="GO:0005886">
    <property type="term" value="C:plasma membrane"/>
    <property type="evidence" value="ECO:0007669"/>
    <property type="project" value="UniProtKB-SubCell"/>
</dbReference>
<dbReference type="InterPro" id="IPR000826">
    <property type="entry name" value="Formyl_rcpt-rel"/>
</dbReference>
<feature type="transmembrane region" description="Helical" evidence="16">
    <location>
        <begin position="345"/>
        <end position="365"/>
    </location>
</feature>
<dbReference type="PROSITE" id="PS50262">
    <property type="entry name" value="G_PROTEIN_RECEP_F1_2"/>
    <property type="match status" value="1"/>
</dbReference>
<evidence type="ECO:0000256" key="16">
    <source>
        <dbReference type="SAM" id="Phobius"/>
    </source>
</evidence>
<dbReference type="GO" id="GO:0007204">
    <property type="term" value="P:positive regulation of cytosolic calcium ion concentration"/>
    <property type="evidence" value="ECO:0007669"/>
    <property type="project" value="TreeGrafter"/>
</dbReference>
<dbReference type="InterPro" id="IPR017452">
    <property type="entry name" value="GPCR_Rhodpsn_7TM"/>
</dbReference>
<evidence type="ECO:0000259" key="17">
    <source>
        <dbReference type="PROSITE" id="PS50262"/>
    </source>
</evidence>
<dbReference type="PROSITE" id="PS00237">
    <property type="entry name" value="G_PROTEIN_RECEP_F1_1"/>
    <property type="match status" value="1"/>
</dbReference>
<dbReference type="PANTHER" id="PTHR24225">
    <property type="entry name" value="CHEMOTACTIC RECEPTOR"/>
    <property type="match status" value="1"/>
</dbReference>
<keyword evidence="10" id="KW-0325">Glycoprotein</keyword>
<evidence type="ECO:0000256" key="4">
    <source>
        <dbReference type="ARBA" id="ARBA00022692"/>
    </source>
</evidence>
<evidence type="ECO:0000256" key="1">
    <source>
        <dbReference type="ARBA" id="ARBA00004651"/>
    </source>
</evidence>
<reference evidence="18" key="1">
    <citation type="submission" date="2022-12" db="EMBL/GenBank/DDBJ databases">
        <authorList>
            <person name="Alioto T."/>
            <person name="Alioto T."/>
            <person name="Gomez Garrido J."/>
        </authorList>
    </citation>
    <scope>NUCLEOTIDE SEQUENCE</scope>
</reference>
<dbReference type="Pfam" id="PF00001">
    <property type="entry name" value="7tm_1"/>
    <property type="match status" value="1"/>
</dbReference>
<name>A0AA35KT49_9SAUR</name>
<evidence type="ECO:0000256" key="8">
    <source>
        <dbReference type="ARBA" id="ARBA00023157"/>
    </source>
</evidence>
<evidence type="ECO:0000256" key="3">
    <source>
        <dbReference type="ARBA" id="ARBA00022553"/>
    </source>
</evidence>
<feature type="domain" description="G-protein coupled receptors family 1 profile" evidence="17">
    <location>
        <begin position="112"/>
        <end position="363"/>
    </location>
</feature>
<feature type="transmembrane region" description="Helical" evidence="16">
    <location>
        <begin position="171"/>
        <end position="190"/>
    </location>
</feature>
<feature type="transmembrane region" description="Helical" evidence="16">
    <location>
        <begin position="96"/>
        <end position="120"/>
    </location>
</feature>
<evidence type="ECO:0000313" key="19">
    <source>
        <dbReference type="Proteomes" id="UP001178461"/>
    </source>
</evidence>
<dbReference type="AlphaFoldDB" id="A0AA35KT49"/>
<evidence type="ECO:0000313" key="18">
    <source>
        <dbReference type="EMBL" id="CAI5783136.1"/>
    </source>
</evidence>
<evidence type="ECO:0000256" key="9">
    <source>
        <dbReference type="ARBA" id="ARBA00023170"/>
    </source>
</evidence>